<dbReference type="Pfam" id="PF03448">
    <property type="entry name" value="MgtE_N"/>
    <property type="match status" value="1"/>
</dbReference>
<evidence type="ECO:0000256" key="1">
    <source>
        <dbReference type="SAM" id="MobiDB-lite"/>
    </source>
</evidence>
<evidence type="ECO:0000259" key="3">
    <source>
        <dbReference type="Pfam" id="PF03448"/>
    </source>
</evidence>
<organism evidence="4 5">
    <name type="scientific">Allosphingosinicella deserti</name>
    <dbReference type="NCBI Taxonomy" id="2116704"/>
    <lineage>
        <taxon>Bacteria</taxon>
        <taxon>Pseudomonadati</taxon>
        <taxon>Pseudomonadota</taxon>
        <taxon>Alphaproteobacteria</taxon>
        <taxon>Sphingomonadales</taxon>
        <taxon>Sphingomonadaceae</taxon>
        <taxon>Allosphingosinicella</taxon>
    </lineage>
</organism>
<evidence type="ECO:0000313" key="4">
    <source>
        <dbReference type="EMBL" id="PSJ41957.1"/>
    </source>
</evidence>
<reference evidence="4 5" key="1">
    <citation type="submission" date="2018-03" db="EMBL/GenBank/DDBJ databases">
        <title>The draft genome of Sphingosinicella sp. GL-C-18.</title>
        <authorList>
            <person name="Liu L."/>
            <person name="Li L."/>
            <person name="Liang L."/>
            <person name="Zhang X."/>
            <person name="Wang T."/>
        </authorList>
    </citation>
    <scope>NUCLEOTIDE SEQUENCE [LARGE SCALE GENOMIC DNA]</scope>
    <source>
        <strain evidence="4 5">GL-C-18</strain>
    </source>
</reference>
<evidence type="ECO:0000256" key="2">
    <source>
        <dbReference type="SAM" id="SignalP"/>
    </source>
</evidence>
<dbReference type="Gene3D" id="1.25.60.10">
    <property type="entry name" value="MgtE N-terminal domain-like"/>
    <property type="match status" value="1"/>
</dbReference>
<feature type="region of interest" description="Disordered" evidence="1">
    <location>
        <begin position="153"/>
        <end position="180"/>
    </location>
</feature>
<feature type="compositionally biased region" description="Basic and acidic residues" evidence="1">
    <location>
        <begin position="42"/>
        <end position="58"/>
    </location>
</feature>
<proteinExistence type="predicted"/>
<feature type="compositionally biased region" description="Low complexity" evidence="1">
    <location>
        <begin position="158"/>
        <end position="167"/>
    </location>
</feature>
<feature type="region of interest" description="Disordered" evidence="1">
    <location>
        <begin position="39"/>
        <end position="58"/>
    </location>
</feature>
<comment type="caution">
    <text evidence="4">The sequence shown here is derived from an EMBL/GenBank/DDBJ whole genome shotgun (WGS) entry which is preliminary data.</text>
</comment>
<accession>A0A2P7QVG3</accession>
<dbReference type="InterPro" id="IPR038076">
    <property type="entry name" value="MgtE_N_sf"/>
</dbReference>
<protein>
    <recommendedName>
        <fullName evidence="3">Magnesium transporter MgtE intracellular domain-containing protein</fullName>
    </recommendedName>
</protein>
<keyword evidence="5" id="KW-1185">Reference proteome</keyword>
<dbReference type="OrthoDB" id="9791432at2"/>
<sequence length="180" mass="19089">MGRRLPLLPMLAGVAGIAVVANGVAVSAPAAPETRMGVSIKESVKDRDRAAAERNRALDLREQAARAAEERLKADMQARQAAPKPGASKEADEDGPYDSLARIYQTMKPAKAARVFEQLELDVQVQVAKRMRDRATASILGAMNPDAAARLSMAMAGKSPRPSRPAAKPTPPPTATAARK</sequence>
<keyword evidence="2" id="KW-0732">Signal</keyword>
<feature type="signal peptide" evidence="2">
    <location>
        <begin position="1"/>
        <end position="20"/>
    </location>
</feature>
<feature type="domain" description="Magnesium transporter MgtE intracellular" evidence="3">
    <location>
        <begin position="96"/>
        <end position="153"/>
    </location>
</feature>
<dbReference type="RefSeq" id="WP_106512122.1">
    <property type="nucleotide sequence ID" value="NZ_PXYI01000002.1"/>
</dbReference>
<dbReference type="EMBL" id="PXYI01000002">
    <property type="protein sequence ID" value="PSJ41957.1"/>
    <property type="molecule type" value="Genomic_DNA"/>
</dbReference>
<dbReference type="AlphaFoldDB" id="A0A2P7QVG3"/>
<dbReference type="Proteomes" id="UP000241167">
    <property type="component" value="Unassembled WGS sequence"/>
</dbReference>
<evidence type="ECO:0000313" key="5">
    <source>
        <dbReference type="Proteomes" id="UP000241167"/>
    </source>
</evidence>
<dbReference type="SUPFAM" id="SSF158791">
    <property type="entry name" value="MgtE N-terminal domain-like"/>
    <property type="match status" value="1"/>
</dbReference>
<dbReference type="InterPro" id="IPR006668">
    <property type="entry name" value="Mg_transptr_MgtE_intracell_dom"/>
</dbReference>
<name>A0A2P7QVG3_9SPHN</name>
<gene>
    <name evidence="4" type="ORF">C7I55_06755</name>
</gene>
<feature type="chain" id="PRO_5015197421" description="Magnesium transporter MgtE intracellular domain-containing protein" evidence="2">
    <location>
        <begin position="21"/>
        <end position="180"/>
    </location>
</feature>
<feature type="region of interest" description="Disordered" evidence="1">
    <location>
        <begin position="68"/>
        <end position="96"/>
    </location>
</feature>